<keyword evidence="2" id="KW-0732">Signal</keyword>
<feature type="chain" id="PRO_5038459034" description="PknH-like extracellular domain-containing protein" evidence="2">
    <location>
        <begin position="21"/>
        <end position="375"/>
    </location>
</feature>
<feature type="signal peptide" evidence="2">
    <location>
        <begin position="1"/>
        <end position="20"/>
    </location>
</feature>
<dbReference type="PROSITE" id="PS51257">
    <property type="entry name" value="PROKAR_LIPOPROTEIN"/>
    <property type="match status" value="1"/>
</dbReference>
<protein>
    <recommendedName>
        <fullName evidence="5">PknH-like extracellular domain-containing protein</fullName>
    </recommendedName>
</protein>
<accession>A0A930VDK8</accession>
<feature type="compositionally biased region" description="Low complexity" evidence="1">
    <location>
        <begin position="20"/>
        <end position="48"/>
    </location>
</feature>
<comment type="caution">
    <text evidence="3">The sequence shown here is derived from an EMBL/GenBank/DDBJ whole genome shotgun (WGS) entry which is preliminary data.</text>
</comment>
<proteinExistence type="predicted"/>
<evidence type="ECO:0000256" key="1">
    <source>
        <dbReference type="SAM" id="MobiDB-lite"/>
    </source>
</evidence>
<gene>
    <name evidence="3" type="ORF">ISU07_20560</name>
</gene>
<organism evidence="3 4">
    <name type="scientific">Nocardioides islandensis</name>
    <dbReference type="NCBI Taxonomy" id="433663"/>
    <lineage>
        <taxon>Bacteria</taxon>
        <taxon>Bacillati</taxon>
        <taxon>Actinomycetota</taxon>
        <taxon>Actinomycetes</taxon>
        <taxon>Propionibacteriales</taxon>
        <taxon>Nocardioidaceae</taxon>
        <taxon>Nocardioides</taxon>
    </lineage>
</organism>
<evidence type="ECO:0000256" key="2">
    <source>
        <dbReference type="SAM" id="SignalP"/>
    </source>
</evidence>
<dbReference type="RefSeq" id="WP_194708712.1">
    <property type="nucleotide sequence ID" value="NZ_JADKPN010000016.1"/>
</dbReference>
<reference evidence="3" key="1">
    <citation type="submission" date="2020-11" db="EMBL/GenBank/DDBJ databases">
        <title>Nocardioides sp. nov., isolated from Soil of Cynanchum wilfordii Hemsley rhizosphere.</title>
        <authorList>
            <person name="Lee J.-S."/>
            <person name="Suh M.K."/>
            <person name="Kim J.-S."/>
        </authorList>
    </citation>
    <scope>NUCLEOTIDE SEQUENCE</scope>
    <source>
        <strain evidence="3">KCTC 19275</strain>
    </source>
</reference>
<sequence>MKGSVLVACVLLAGCGQATSAPVASDSATPTASPTPSASPTVSPTPATGHRPLDDFPLVRGYPLTNGDDGSPVEVSDVSGVEDLVFCGRQAWSPDRASDVIGTTYTGEAEDVRGRTLARYDGRDATAAVATLRDAIEACPVETVGATDQVYELIPGDSVDESFFVTHRYRSDIGFDTGLEVIGVQRLDDLVLLTFEYGEGGGSADTISRSVGDVVEQVESFMPELCEYAAHPCSQRETAPVVQVGPDGVDDVTLGMSGPEAAAAGLVRAESPHGAACTVLYRDDPSGAYAVMADIRPGSGVVALWATTWSRTPEGVGTGSTAGDVAAAYPGATPDDRGWTAPVPGHPDRAYSFELGQDHLVTGVTLLLPDQRCAG</sequence>
<evidence type="ECO:0000313" key="3">
    <source>
        <dbReference type="EMBL" id="MBF4765529.1"/>
    </source>
</evidence>
<feature type="region of interest" description="Disordered" evidence="1">
    <location>
        <begin position="20"/>
        <end position="75"/>
    </location>
</feature>
<dbReference type="AlphaFoldDB" id="A0A930VDK8"/>
<evidence type="ECO:0008006" key="5">
    <source>
        <dbReference type="Google" id="ProtNLM"/>
    </source>
</evidence>
<keyword evidence="4" id="KW-1185">Reference proteome</keyword>
<name>A0A930VDK8_9ACTN</name>
<dbReference type="Proteomes" id="UP000640489">
    <property type="component" value="Unassembled WGS sequence"/>
</dbReference>
<evidence type="ECO:0000313" key="4">
    <source>
        <dbReference type="Proteomes" id="UP000640489"/>
    </source>
</evidence>
<dbReference type="EMBL" id="JADKPN010000016">
    <property type="protein sequence ID" value="MBF4765529.1"/>
    <property type="molecule type" value="Genomic_DNA"/>
</dbReference>